<sequence length="54" mass="6044">MIMQGEAPPPEPPVRHKRTRPAPEAPPPDAGRERAFRARSTPHRCRGIAGHSRR</sequence>
<reference evidence="3" key="1">
    <citation type="journal article" date="2019" name="Int. J. Syst. Evol. Microbiol.">
        <title>The Global Catalogue of Microorganisms (GCM) 10K type strain sequencing project: providing services to taxonomists for standard genome sequencing and annotation.</title>
        <authorList>
            <consortium name="The Broad Institute Genomics Platform"/>
            <consortium name="The Broad Institute Genome Sequencing Center for Infectious Disease"/>
            <person name="Wu L."/>
            <person name="Ma J."/>
        </authorList>
    </citation>
    <scope>NUCLEOTIDE SEQUENCE [LARGE SCALE GENOMIC DNA]</scope>
    <source>
        <strain evidence="3">JCM 16904</strain>
    </source>
</reference>
<proteinExistence type="predicted"/>
<organism evidence="2 3">
    <name type="scientific">Nonomuraea antimicrobica</name>
    <dbReference type="NCBI Taxonomy" id="561173"/>
    <lineage>
        <taxon>Bacteria</taxon>
        <taxon>Bacillati</taxon>
        <taxon>Actinomycetota</taxon>
        <taxon>Actinomycetes</taxon>
        <taxon>Streptosporangiales</taxon>
        <taxon>Streptosporangiaceae</taxon>
        <taxon>Nonomuraea</taxon>
    </lineage>
</organism>
<protein>
    <submittedName>
        <fullName evidence="2">Uncharacterized protein</fullName>
    </submittedName>
</protein>
<evidence type="ECO:0000256" key="1">
    <source>
        <dbReference type="SAM" id="MobiDB-lite"/>
    </source>
</evidence>
<accession>A0ABP7D4W7</accession>
<gene>
    <name evidence="2" type="ORF">GCM10022224_075910</name>
</gene>
<feature type="region of interest" description="Disordered" evidence="1">
    <location>
        <begin position="1"/>
        <end position="54"/>
    </location>
</feature>
<keyword evidence="3" id="KW-1185">Reference proteome</keyword>
<dbReference type="Proteomes" id="UP001500902">
    <property type="component" value="Unassembled WGS sequence"/>
</dbReference>
<name>A0ABP7D4W7_9ACTN</name>
<evidence type="ECO:0000313" key="3">
    <source>
        <dbReference type="Proteomes" id="UP001500902"/>
    </source>
</evidence>
<evidence type="ECO:0000313" key="2">
    <source>
        <dbReference type="EMBL" id="GAA3698789.1"/>
    </source>
</evidence>
<comment type="caution">
    <text evidence="2">The sequence shown here is derived from an EMBL/GenBank/DDBJ whole genome shotgun (WGS) entry which is preliminary data.</text>
</comment>
<feature type="compositionally biased region" description="Basic residues" evidence="1">
    <location>
        <begin position="40"/>
        <end position="54"/>
    </location>
</feature>
<dbReference type="EMBL" id="BAAAZP010000156">
    <property type="protein sequence ID" value="GAA3698789.1"/>
    <property type="molecule type" value="Genomic_DNA"/>
</dbReference>